<keyword evidence="8" id="KW-1185">Reference proteome</keyword>
<dbReference type="InterPro" id="IPR007527">
    <property type="entry name" value="Znf_SWIM"/>
</dbReference>
<dbReference type="GO" id="GO:0008270">
    <property type="term" value="F:zinc ion binding"/>
    <property type="evidence" value="ECO:0007669"/>
    <property type="project" value="UniProtKB-KW"/>
</dbReference>
<organism evidence="7 8">
    <name type="scientific">Mucuna pruriens</name>
    <name type="common">Velvet bean</name>
    <name type="synonym">Dolichos pruriens</name>
    <dbReference type="NCBI Taxonomy" id="157652"/>
    <lineage>
        <taxon>Eukaryota</taxon>
        <taxon>Viridiplantae</taxon>
        <taxon>Streptophyta</taxon>
        <taxon>Embryophyta</taxon>
        <taxon>Tracheophyta</taxon>
        <taxon>Spermatophyta</taxon>
        <taxon>Magnoliopsida</taxon>
        <taxon>eudicotyledons</taxon>
        <taxon>Gunneridae</taxon>
        <taxon>Pentapetalae</taxon>
        <taxon>rosids</taxon>
        <taxon>fabids</taxon>
        <taxon>Fabales</taxon>
        <taxon>Fabaceae</taxon>
        <taxon>Papilionoideae</taxon>
        <taxon>50 kb inversion clade</taxon>
        <taxon>NPAAA clade</taxon>
        <taxon>indigoferoid/millettioid clade</taxon>
        <taxon>Phaseoleae</taxon>
        <taxon>Mucuna</taxon>
    </lineage>
</organism>
<evidence type="ECO:0000256" key="2">
    <source>
        <dbReference type="ARBA" id="ARBA00022771"/>
    </source>
</evidence>
<gene>
    <name evidence="7" type="ORF">CR513_39636</name>
</gene>
<feature type="region of interest" description="Disordered" evidence="5">
    <location>
        <begin position="334"/>
        <end position="373"/>
    </location>
</feature>
<evidence type="ECO:0000313" key="7">
    <source>
        <dbReference type="EMBL" id="RDX79885.1"/>
    </source>
</evidence>
<proteinExistence type="predicted"/>
<comment type="caution">
    <text evidence="7">The sequence shown here is derived from an EMBL/GenBank/DDBJ whole genome shotgun (WGS) entry which is preliminary data.</text>
</comment>
<dbReference type="PROSITE" id="PS50966">
    <property type="entry name" value="ZF_SWIM"/>
    <property type="match status" value="1"/>
</dbReference>
<dbReference type="AlphaFoldDB" id="A0A371FNF9"/>
<feature type="non-terminal residue" evidence="7">
    <location>
        <position position="1"/>
    </location>
</feature>
<dbReference type="PANTHER" id="PTHR31973">
    <property type="entry name" value="POLYPROTEIN, PUTATIVE-RELATED"/>
    <property type="match status" value="1"/>
</dbReference>
<evidence type="ECO:0000259" key="6">
    <source>
        <dbReference type="PROSITE" id="PS50966"/>
    </source>
</evidence>
<dbReference type="Pfam" id="PF04434">
    <property type="entry name" value="SWIM"/>
    <property type="match status" value="1"/>
</dbReference>
<name>A0A371FNF9_MUCPR</name>
<evidence type="ECO:0000313" key="8">
    <source>
        <dbReference type="Proteomes" id="UP000257109"/>
    </source>
</evidence>
<keyword evidence="3" id="KW-0862">Zinc</keyword>
<protein>
    <recommendedName>
        <fullName evidence="6">SWIM-type domain-containing protein</fullName>
    </recommendedName>
</protein>
<evidence type="ECO:0000256" key="3">
    <source>
        <dbReference type="ARBA" id="ARBA00022833"/>
    </source>
</evidence>
<dbReference type="STRING" id="157652.A0A371FNF9"/>
<evidence type="ECO:0000256" key="5">
    <source>
        <dbReference type="SAM" id="MobiDB-lite"/>
    </source>
</evidence>
<evidence type="ECO:0000256" key="4">
    <source>
        <dbReference type="PROSITE-ProRule" id="PRU00325"/>
    </source>
</evidence>
<feature type="compositionally biased region" description="Polar residues" evidence="5">
    <location>
        <begin position="356"/>
        <end position="373"/>
    </location>
</feature>
<feature type="compositionally biased region" description="Basic and acidic residues" evidence="5">
    <location>
        <begin position="343"/>
        <end position="355"/>
    </location>
</feature>
<evidence type="ECO:0000256" key="1">
    <source>
        <dbReference type="ARBA" id="ARBA00022723"/>
    </source>
</evidence>
<dbReference type="SMART" id="SM00575">
    <property type="entry name" value="ZnF_PMZ"/>
    <property type="match status" value="1"/>
</dbReference>
<accession>A0A371FNF9</accession>
<dbReference type="InterPro" id="IPR006564">
    <property type="entry name" value="Znf_PMZ"/>
</dbReference>
<dbReference type="PANTHER" id="PTHR31973:SF187">
    <property type="entry name" value="MUTATOR TRANSPOSASE MUDRA PROTEIN"/>
    <property type="match status" value="1"/>
</dbReference>
<keyword evidence="1" id="KW-0479">Metal-binding</keyword>
<keyword evidence="2 4" id="KW-0863">Zinc-finger</keyword>
<sequence length="373" mass="43870">MLRLRVVCKQNCGYIVFVSRVVRSHTYRLKTLVPNHTCGRVLDNKNAKAKWVAKVIVDKLKANNKLKSNEVINDIRITYATEITLSRAFKARQLARKGLILIFEEMMNRKKFGGGTLMRDLIMGAAKATYFKTWEDKMMQLKEIDQKAYEWLVVVPKRIWCKHAFSSYSRCDVLMNNLSESFNSTILLARDKPIITMRRLDKEVEKSRNWFATWARHLKFEVTHSPFFDKFVVNLNTQSCTCNFWDLVGIPCRHVIATITYKKDNPTNYIIFPINGHNKWPKTEHEEILPPQYKEGLKLRRRELDEDPNPTKLRRTHVRNRCKMCHQYEHNTRTCKQQPVDKVQTKLDVDKRHPTETSMPSQSNEQSQTSHPT</sequence>
<dbReference type="EMBL" id="QJKJ01008404">
    <property type="protein sequence ID" value="RDX79885.1"/>
    <property type="molecule type" value="Genomic_DNA"/>
</dbReference>
<dbReference type="OrthoDB" id="1417919at2759"/>
<dbReference type="Proteomes" id="UP000257109">
    <property type="component" value="Unassembled WGS sequence"/>
</dbReference>
<reference evidence="7" key="1">
    <citation type="submission" date="2018-05" db="EMBL/GenBank/DDBJ databases">
        <title>Draft genome of Mucuna pruriens seed.</title>
        <authorList>
            <person name="Nnadi N.E."/>
            <person name="Vos R."/>
            <person name="Hasami M.H."/>
            <person name="Devisetty U.K."/>
            <person name="Aguiy J.C."/>
        </authorList>
    </citation>
    <scope>NUCLEOTIDE SEQUENCE [LARGE SCALE GENOMIC DNA]</scope>
    <source>
        <strain evidence="7">JCA_2017</strain>
    </source>
</reference>
<feature type="domain" description="SWIM-type" evidence="6">
    <location>
        <begin position="231"/>
        <end position="263"/>
    </location>
</feature>